<gene>
    <name evidence="2" type="ORF">Pfra01_001907700</name>
</gene>
<feature type="region of interest" description="Disordered" evidence="1">
    <location>
        <begin position="124"/>
        <end position="234"/>
    </location>
</feature>
<evidence type="ECO:0000313" key="3">
    <source>
        <dbReference type="Proteomes" id="UP001165121"/>
    </source>
</evidence>
<accession>A0A9W6XYX8</accession>
<keyword evidence="3" id="KW-1185">Reference proteome</keyword>
<feature type="compositionally biased region" description="Low complexity" evidence="1">
    <location>
        <begin position="198"/>
        <end position="210"/>
    </location>
</feature>
<comment type="caution">
    <text evidence="2">The sequence shown here is derived from an EMBL/GenBank/DDBJ whole genome shotgun (WGS) entry which is preliminary data.</text>
</comment>
<dbReference type="Proteomes" id="UP001165121">
    <property type="component" value="Unassembled WGS sequence"/>
</dbReference>
<name>A0A9W6XYX8_9STRA</name>
<reference evidence="2" key="1">
    <citation type="submission" date="2023-04" db="EMBL/GenBank/DDBJ databases">
        <title>Phytophthora fragariaefolia NBRC 109709.</title>
        <authorList>
            <person name="Ichikawa N."/>
            <person name="Sato H."/>
            <person name="Tonouchi N."/>
        </authorList>
    </citation>
    <scope>NUCLEOTIDE SEQUENCE</scope>
    <source>
        <strain evidence="2">NBRC 109709</strain>
    </source>
</reference>
<dbReference type="OrthoDB" id="125038at2759"/>
<protein>
    <submittedName>
        <fullName evidence="2">Unnamed protein product</fullName>
    </submittedName>
</protein>
<evidence type="ECO:0000313" key="2">
    <source>
        <dbReference type="EMBL" id="GMF48868.1"/>
    </source>
</evidence>
<feature type="compositionally biased region" description="Basic and acidic residues" evidence="1">
    <location>
        <begin position="171"/>
        <end position="189"/>
    </location>
</feature>
<dbReference type="AlphaFoldDB" id="A0A9W6XYX8"/>
<feature type="compositionally biased region" description="Acidic residues" evidence="1">
    <location>
        <begin position="137"/>
        <end position="148"/>
    </location>
</feature>
<feature type="compositionally biased region" description="Basic and acidic residues" evidence="1">
    <location>
        <begin position="124"/>
        <end position="136"/>
    </location>
</feature>
<evidence type="ECO:0000256" key="1">
    <source>
        <dbReference type="SAM" id="MobiDB-lite"/>
    </source>
</evidence>
<dbReference type="EMBL" id="BSXT01002419">
    <property type="protein sequence ID" value="GMF48868.1"/>
    <property type="molecule type" value="Genomic_DNA"/>
</dbReference>
<proteinExistence type="predicted"/>
<organism evidence="2 3">
    <name type="scientific">Phytophthora fragariaefolia</name>
    <dbReference type="NCBI Taxonomy" id="1490495"/>
    <lineage>
        <taxon>Eukaryota</taxon>
        <taxon>Sar</taxon>
        <taxon>Stramenopiles</taxon>
        <taxon>Oomycota</taxon>
        <taxon>Peronosporomycetes</taxon>
        <taxon>Peronosporales</taxon>
        <taxon>Peronosporaceae</taxon>
        <taxon>Phytophthora</taxon>
    </lineage>
</organism>
<sequence>MASSSDSTGPSPKDLSVLLAKDRARYDQGLFRALDPLQIDEVGYASIPELLEQAHLLDLSRNQPNRLSDRTLARIKLDVASKPLPSSSWVGTRNRGPWKLLLRDVTLLPLQRQIGQVLASDEPVKYDQKKYKPSERGDDDSDFEDDGEFTAIPPTPPVLISSFTPASNDDDVSRTEDSDDDGRKAGSDDKNDDDEQSDSSPTTASAPRSTGCPDGDKTSASNPSGTPPHSFRKHLAYRHPDTPEVCHLLSISHFYSFLTKL</sequence>